<dbReference type="InterPro" id="IPR013099">
    <property type="entry name" value="K_chnl_dom"/>
</dbReference>
<keyword evidence="3 8" id="KW-0812">Transmembrane</keyword>
<feature type="compositionally biased region" description="Polar residues" evidence="9">
    <location>
        <begin position="378"/>
        <end position="388"/>
    </location>
</feature>
<feature type="compositionally biased region" description="Basic residues" evidence="9">
    <location>
        <begin position="995"/>
        <end position="1011"/>
    </location>
</feature>
<dbReference type="InterPro" id="IPR003280">
    <property type="entry name" value="2pore_dom_K_chnl"/>
</dbReference>
<feature type="region of interest" description="Disordered" evidence="9">
    <location>
        <begin position="810"/>
        <end position="834"/>
    </location>
</feature>
<feature type="region of interest" description="Disordered" evidence="9">
    <location>
        <begin position="994"/>
        <end position="1022"/>
    </location>
</feature>
<evidence type="ECO:0000313" key="12">
    <source>
        <dbReference type="Proteomes" id="UP001165740"/>
    </source>
</evidence>
<evidence type="ECO:0000256" key="6">
    <source>
        <dbReference type="ARBA" id="ARBA00023136"/>
    </source>
</evidence>
<dbReference type="Gene3D" id="1.10.287.70">
    <property type="match status" value="1"/>
</dbReference>
<dbReference type="Pfam" id="PF07885">
    <property type="entry name" value="Ion_trans_2"/>
    <property type="match status" value="2"/>
</dbReference>
<dbReference type="GO" id="GO:0005886">
    <property type="term" value="C:plasma membrane"/>
    <property type="evidence" value="ECO:0007669"/>
    <property type="project" value="TreeGrafter"/>
</dbReference>
<dbReference type="PRINTS" id="PR01333">
    <property type="entry name" value="2POREKCHANEL"/>
</dbReference>
<dbReference type="OrthoDB" id="297496at2759"/>
<feature type="region of interest" description="Disordered" evidence="9">
    <location>
        <begin position="1"/>
        <end position="145"/>
    </location>
</feature>
<comment type="subcellular location">
    <subcellularLocation>
        <location evidence="1">Membrane</location>
        <topology evidence="1">Multi-pass membrane protein</topology>
    </subcellularLocation>
</comment>
<dbReference type="GO" id="GO:0015271">
    <property type="term" value="F:outward rectifier potassium channel activity"/>
    <property type="evidence" value="ECO:0007669"/>
    <property type="project" value="TreeGrafter"/>
</dbReference>
<reference evidence="13" key="1">
    <citation type="submission" date="2025-08" db="UniProtKB">
        <authorList>
            <consortium name="RefSeq"/>
        </authorList>
    </citation>
    <scope>IDENTIFICATION</scope>
</reference>
<feature type="domain" description="Potassium channel" evidence="11">
    <location>
        <begin position="1453"/>
        <end position="1530"/>
    </location>
</feature>
<dbReference type="RefSeq" id="XP_055862557.1">
    <property type="nucleotide sequence ID" value="XM_056006582.1"/>
</dbReference>
<accession>A0A9W2YIJ2</accession>
<feature type="region of interest" description="Disordered" evidence="9">
    <location>
        <begin position="481"/>
        <end position="523"/>
    </location>
</feature>
<dbReference type="SUPFAM" id="SSF81324">
    <property type="entry name" value="Voltage-gated potassium channels"/>
    <property type="match status" value="2"/>
</dbReference>
<feature type="compositionally biased region" description="Polar residues" evidence="9">
    <location>
        <begin position="486"/>
        <end position="500"/>
    </location>
</feature>
<keyword evidence="5 8" id="KW-0406">Ion transport</keyword>
<feature type="compositionally biased region" description="Polar residues" evidence="9">
    <location>
        <begin position="609"/>
        <end position="633"/>
    </location>
</feature>
<feature type="compositionally biased region" description="Polar residues" evidence="9">
    <location>
        <begin position="810"/>
        <end position="824"/>
    </location>
</feature>
<evidence type="ECO:0000256" key="1">
    <source>
        <dbReference type="ARBA" id="ARBA00004141"/>
    </source>
</evidence>
<feature type="compositionally biased region" description="Basic residues" evidence="9">
    <location>
        <begin position="21"/>
        <end position="35"/>
    </location>
</feature>
<sequence>MENGRENSSDLPAKSNESGAKKTRKGAKHSGKKSKPQAASLSHSKKTQGLGESPSHDGVPGQPEEATVESAVPQSPDTGATGDAPLKRQERFKSRSRSSSRSRFSGFFKRKKRSKSETDLGQMMKDKTENVQESPSCTDISQEKLKTNLKRVSPYHSFDSRVQPRDRLMNMTVRDAVKEQRLKRVHSAGRSPQRQKGNGEVESISNFEPVRVAPLEAAIPRQEKPPGSSSTLPRLSKASILSSDPERSAFYKYSSNPELKKPLQVLGGNVKPTDTFLASPADPGAYDSREDVGERDFEVEDFITGYASKLDQTSQGDAQNDGEDTKTLVNVSISSQDEDVVDSSKPVTIPVKNMDEQRKASLTKFLELRQHLPPSLTRYSSINESNASKDPLQGHSSKLHSSRIDPAGNVSGTSPTLPPLSSTVHSNTEPVNKLSSSVVTATAPSLSLNGANVEIPEISSTVSAVRPTSILLEDSAVDCSSLSSSPQINSMTSSFRSSDQGYAESDDDSSEENSAFSTPPEEAEYAHSNQLTATVLQKLLSPIKEKQNTQLNVRDSGFRGVERKIEDSKKDVAKGNSEVQTGQRYIPHGVRRSKSDVSARHKPYRRFFRNTSSPPVKPKLTSSELSSPGNTPTASLSGDFFSAVSASTLTGTESIGGLHEKHQETVKPELTFIPAMSPAAQLKYRRSFTPNRALRTASDMPSPADKAILIIPQELSTGSTAVSPASKVASSPSNLRKGILKSVSKDGSTLPFSNAEVDQKTVEPAKTIKGPDTKDIIQKKDIAIKELPDSYPDIEIVLGSYLDNKPFAVDTNTSKNVSSPTKDASPSLKGLPNDSISAIKATSPSIKRHEIAPPSPRVLTTVEEKEPVKALPLIPLFHGLEVGRHREPTSSNYSLAEYIQEQSLASRVTRKQGDQEPTKEVNHIKEVKGWRKSFKRKSKKERKDNKKEKKEEPRTNTAEAVNYTLRTADPSKYMIMIDKQIQTSTWLINSLTSKKTPKLKKRSQSMKKSKRRDSVVSDTFVPTDPPKYKEAYQRSSLGDLRKPVEAASLGIVRFAPGGATAPDRTNGILRPQPVVAGSSFASESIKPEPAQTHGSPKTKKLSLTAVILLKNRLARFREKKRKGKGAETLPSMEVVTSDFPSDTLVNMENEINLSKLEISKETDIIDDIFEPEFSLDYTKKHIRFEPLPNEPMQSEEPLPPLLPSSSRRLRQRRESTMRERKRKCIQYCKKFIAFLFSHIGLCSLVVAYTILGGFIFQSLEQKADGDVRETVTKTREKLVEQIVSLAAAFQRTEEGMDNLTAEVNKTIQEYQKFVQVQTKEKGWDGVEGTQEEGPWTFASALLYAITVTTTIGYGHVAPKTVEGRIVTIAYAVVGIPLTLLCLTNIGDVMATGFRLLYGKICCGVCCTIFKPRRRRLHVDIEKGLGHPLVTTEDEQPDKPKEVIHVPTSLCLLLIAAYICSGAMLFSSWEQWDYLSAAYFCFITLSTIGFGDIVPGMDNNAWAQEEKLVLCALYLVLGLSLIAMCFNLVQEDVKVKCRWLGMKLGLVEKPEAPI</sequence>
<feature type="domain" description="Potassium channel" evidence="11">
    <location>
        <begin position="1332"/>
        <end position="1389"/>
    </location>
</feature>
<evidence type="ECO:0000256" key="9">
    <source>
        <dbReference type="SAM" id="MobiDB-lite"/>
    </source>
</evidence>
<feature type="transmembrane region" description="Helical" evidence="10">
    <location>
        <begin position="1231"/>
        <end position="1256"/>
    </location>
</feature>
<feature type="region of interest" description="Disordered" evidence="9">
    <location>
        <begin position="261"/>
        <end position="294"/>
    </location>
</feature>
<keyword evidence="6 10" id="KW-0472">Membrane</keyword>
<evidence type="ECO:0000313" key="13">
    <source>
        <dbReference type="RefSeq" id="XP_055862557.1"/>
    </source>
</evidence>
<organism evidence="12 13">
    <name type="scientific">Biomphalaria glabrata</name>
    <name type="common">Bloodfluke planorb</name>
    <name type="synonym">Freshwater snail</name>
    <dbReference type="NCBI Taxonomy" id="6526"/>
    <lineage>
        <taxon>Eukaryota</taxon>
        <taxon>Metazoa</taxon>
        <taxon>Spiralia</taxon>
        <taxon>Lophotrochozoa</taxon>
        <taxon>Mollusca</taxon>
        <taxon>Gastropoda</taxon>
        <taxon>Heterobranchia</taxon>
        <taxon>Euthyneura</taxon>
        <taxon>Panpulmonata</taxon>
        <taxon>Hygrophila</taxon>
        <taxon>Lymnaeoidea</taxon>
        <taxon>Planorbidae</taxon>
        <taxon>Biomphalaria</taxon>
    </lineage>
</organism>
<feature type="compositionally biased region" description="Basic and acidic residues" evidence="9">
    <location>
        <begin position="911"/>
        <end position="929"/>
    </location>
</feature>
<name>A0A9W2YIJ2_BIOGL</name>
<feature type="region of interest" description="Disordered" evidence="9">
    <location>
        <begin position="378"/>
        <end position="429"/>
    </location>
</feature>
<dbReference type="OMA" id="REGHEKR"/>
<feature type="transmembrane region" description="Helical" evidence="10">
    <location>
        <begin position="1365"/>
        <end position="1385"/>
    </location>
</feature>
<keyword evidence="7 8" id="KW-0407">Ion channel</keyword>
<feature type="region of interest" description="Disordered" evidence="9">
    <location>
        <begin position="177"/>
        <end position="240"/>
    </location>
</feature>
<feature type="region of interest" description="Disordered" evidence="9">
    <location>
        <begin position="308"/>
        <end position="355"/>
    </location>
</feature>
<comment type="similarity">
    <text evidence="8">Belongs to the two pore domain potassium channel (TC 1.A.1.8) family.</text>
</comment>
<feature type="transmembrane region" description="Helical" evidence="10">
    <location>
        <begin position="1448"/>
        <end position="1468"/>
    </location>
</feature>
<feature type="compositionally biased region" description="Basic residues" evidence="9">
    <location>
        <begin position="930"/>
        <end position="940"/>
    </location>
</feature>
<dbReference type="GO" id="GO:0022841">
    <property type="term" value="F:potassium ion leak channel activity"/>
    <property type="evidence" value="ECO:0007669"/>
    <property type="project" value="TreeGrafter"/>
</dbReference>
<dbReference type="PANTHER" id="PTHR11003">
    <property type="entry name" value="POTASSIUM CHANNEL, SUBFAMILY K"/>
    <property type="match status" value="1"/>
</dbReference>
<feature type="region of interest" description="Disordered" evidence="9">
    <location>
        <begin position="1187"/>
        <end position="1215"/>
    </location>
</feature>
<gene>
    <name evidence="13" type="primary">LOC106067754</name>
</gene>
<keyword evidence="2 8" id="KW-0813">Transport</keyword>
<feature type="transmembrane region" description="Helical" evidence="10">
    <location>
        <begin position="1507"/>
        <end position="1528"/>
    </location>
</feature>
<proteinExistence type="inferred from homology"/>
<protein>
    <submittedName>
        <fullName evidence="13">Uncharacterized protein LOC106067754</fullName>
    </submittedName>
</protein>
<evidence type="ECO:0000259" key="11">
    <source>
        <dbReference type="Pfam" id="PF07885"/>
    </source>
</evidence>
<evidence type="ECO:0000256" key="8">
    <source>
        <dbReference type="RuleBase" id="RU003857"/>
    </source>
</evidence>
<evidence type="ECO:0000256" key="7">
    <source>
        <dbReference type="ARBA" id="ARBA00023303"/>
    </source>
</evidence>
<evidence type="ECO:0000256" key="5">
    <source>
        <dbReference type="ARBA" id="ARBA00023065"/>
    </source>
</evidence>
<dbReference type="GeneID" id="106067754"/>
<dbReference type="PANTHER" id="PTHR11003:SF334">
    <property type="entry name" value="FI03418P"/>
    <property type="match status" value="1"/>
</dbReference>
<feature type="compositionally biased region" description="Low complexity" evidence="9">
    <location>
        <begin position="413"/>
        <end position="423"/>
    </location>
</feature>
<evidence type="ECO:0000256" key="10">
    <source>
        <dbReference type="SAM" id="Phobius"/>
    </source>
</evidence>
<feature type="region of interest" description="Disordered" evidence="9">
    <location>
        <begin position="906"/>
        <end position="956"/>
    </location>
</feature>
<evidence type="ECO:0000256" key="2">
    <source>
        <dbReference type="ARBA" id="ARBA00022448"/>
    </source>
</evidence>
<keyword evidence="4 10" id="KW-1133">Transmembrane helix</keyword>
<feature type="transmembrane region" description="Helical" evidence="10">
    <location>
        <begin position="1474"/>
        <end position="1495"/>
    </location>
</feature>
<feature type="compositionally biased region" description="Basic and acidic residues" evidence="9">
    <location>
        <begin position="941"/>
        <end position="954"/>
    </location>
</feature>
<feature type="region of interest" description="Disordered" evidence="9">
    <location>
        <begin position="566"/>
        <end position="633"/>
    </location>
</feature>
<evidence type="ECO:0000256" key="4">
    <source>
        <dbReference type="ARBA" id="ARBA00022989"/>
    </source>
</evidence>
<keyword evidence="12" id="KW-1185">Reference proteome</keyword>
<feature type="compositionally biased region" description="Polar residues" evidence="9">
    <location>
        <begin position="131"/>
        <end position="140"/>
    </location>
</feature>
<dbReference type="GO" id="GO:0030322">
    <property type="term" value="P:stabilization of membrane potential"/>
    <property type="evidence" value="ECO:0007669"/>
    <property type="project" value="TreeGrafter"/>
</dbReference>
<dbReference type="Proteomes" id="UP001165740">
    <property type="component" value="Chromosome 12"/>
</dbReference>
<evidence type="ECO:0000256" key="3">
    <source>
        <dbReference type="ARBA" id="ARBA00022692"/>
    </source>
</evidence>